<protein>
    <submittedName>
        <fullName evidence="1">Uncharacterized protein</fullName>
    </submittedName>
</protein>
<evidence type="ECO:0000313" key="1">
    <source>
        <dbReference type="EMBL" id="OTF83702.1"/>
    </source>
</evidence>
<feature type="non-terminal residue" evidence="1">
    <location>
        <position position="86"/>
    </location>
</feature>
<keyword evidence="2" id="KW-1185">Reference proteome</keyword>
<reference evidence="1 2" key="1">
    <citation type="submission" date="2017-03" db="EMBL/GenBank/DDBJ databases">
        <title>Genome Survey of Euroglyphus maynei.</title>
        <authorList>
            <person name="Arlian L.G."/>
            <person name="Morgan M.S."/>
            <person name="Rider S.D."/>
        </authorList>
    </citation>
    <scope>NUCLEOTIDE SEQUENCE [LARGE SCALE GENOMIC DNA]</scope>
    <source>
        <strain evidence="1">Arlian Lab</strain>
        <tissue evidence="1">Whole body</tissue>
    </source>
</reference>
<accession>A0A1Y3BSE5</accession>
<name>A0A1Y3BSE5_EURMA</name>
<dbReference type="AlphaFoldDB" id="A0A1Y3BSE5"/>
<evidence type="ECO:0000313" key="2">
    <source>
        <dbReference type="Proteomes" id="UP000194236"/>
    </source>
</evidence>
<proteinExistence type="predicted"/>
<comment type="caution">
    <text evidence="1">The sequence shown here is derived from an EMBL/GenBank/DDBJ whole genome shotgun (WGS) entry which is preliminary data.</text>
</comment>
<sequence length="86" mass="10096">MNIDDNSIFLRQLKEQQQSSNQELKISTMKTLSMNDIDNNSMMIMFDNHKDCKELLDQSNDNDLSKLNENLIPCSLCERKFLPDRL</sequence>
<dbReference type="OrthoDB" id="265955at2759"/>
<dbReference type="EMBL" id="MUJZ01002542">
    <property type="protein sequence ID" value="OTF83702.1"/>
    <property type="molecule type" value="Genomic_DNA"/>
</dbReference>
<gene>
    <name evidence="1" type="ORF">BLA29_015077</name>
</gene>
<dbReference type="Proteomes" id="UP000194236">
    <property type="component" value="Unassembled WGS sequence"/>
</dbReference>
<organism evidence="1 2">
    <name type="scientific">Euroglyphus maynei</name>
    <name type="common">Mayne's house dust mite</name>
    <dbReference type="NCBI Taxonomy" id="6958"/>
    <lineage>
        <taxon>Eukaryota</taxon>
        <taxon>Metazoa</taxon>
        <taxon>Ecdysozoa</taxon>
        <taxon>Arthropoda</taxon>
        <taxon>Chelicerata</taxon>
        <taxon>Arachnida</taxon>
        <taxon>Acari</taxon>
        <taxon>Acariformes</taxon>
        <taxon>Sarcoptiformes</taxon>
        <taxon>Astigmata</taxon>
        <taxon>Psoroptidia</taxon>
        <taxon>Analgoidea</taxon>
        <taxon>Pyroglyphidae</taxon>
        <taxon>Pyroglyphinae</taxon>
        <taxon>Euroglyphus</taxon>
    </lineage>
</organism>